<feature type="chain" id="PRO_5017453764" evidence="3">
    <location>
        <begin position="37"/>
        <end position="764"/>
    </location>
</feature>
<feature type="domain" description="LTD" evidence="4">
    <location>
        <begin position="35"/>
        <end position="153"/>
    </location>
</feature>
<dbReference type="EMBL" id="QQXK01000011">
    <property type="protein sequence ID" value="RII42462.1"/>
    <property type="molecule type" value="Genomic_DNA"/>
</dbReference>
<keyword evidence="6" id="KW-1185">Reference proteome</keyword>
<dbReference type="RefSeq" id="WP_119424404.1">
    <property type="nucleotide sequence ID" value="NZ_QQXK01000011.1"/>
</dbReference>
<protein>
    <submittedName>
        <fullName evidence="5">Cell wall protein</fullName>
    </submittedName>
</protein>
<feature type="signal peptide" evidence="3">
    <location>
        <begin position="1"/>
        <end position="36"/>
    </location>
</feature>
<name>A0A399JED8_9MICC</name>
<sequence>MSSQPRASAPTAPALVPTVLAATLALVLLPAPLAAAAPAAPASAGAVVPVINEVESNGDDTDWVELGNPGDAPLDVSGLILTDAEPAKKDHAYTLPAGSVIPAKGLLVVDGIQGDRPGFPFGLGGEDSVRLYSAGKDVKATDASPLVEYSWTAHATVTFGRCPDLAGAFATTTRSTKGAPNDCSSPLVINEIVSDAGDPDDWVEFYNTGAGAADPNGLVLTDAEPDKAGHRYTLTGLDPIPAGGFLRLDTAQFGFGLGKADAVRLLGADGTVVDEYAWQAHAATSYGRCPDGSGEFALTERVTPGAANACSEQGGGDGVSASPWPGGDTVRALDTADEARGDWSGIDHEPGAAGAPGALWVVQNGDGELYRLDSADAGASWQRTRGYELRYPDGAGTVDAEGVTVTSGGSAAGLYVSSERDNDVKGVSRPSVLRYALPAADSGSAARTAVGGTPVLKAAAEWNLAADFPGLRANSGLEGITWIPDAWLTGHSFLDERTGAAYRPANYPGHGEGLFAVGVEGTGQVYLYALMDDGAFARIASIDSDFDVVADLQFDAEREALWVACDDACNGRIAVFSPREGAAASPAAVAAATARVAAAAATQSFTRTALYERPAQTQNFGNEGFTLADASQCVDGAVPTFYVDDNNTDGHSLRTGTLAATCPDPETPVGPETPVDPVDPETPGTEVPGTDDGGEKGSTPDDATDGSQPEAGSEAETDDDIAAQAGGTDTLARTGAATTPWLLAAGGLLAAGLTLLTLGWRRRA</sequence>
<dbReference type="Proteomes" id="UP000265419">
    <property type="component" value="Unassembled WGS sequence"/>
</dbReference>
<dbReference type="InterPro" id="IPR036415">
    <property type="entry name" value="Lamin_tail_dom_sf"/>
</dbReference>
<evidence type="ECO:0000256" key="1">
    <source>
        <dbReference type="SAM" id="MobiDB-lite"/>
    </source>
</evidence>
<evidence type="ECO:0000256" key="2">
    <source>
        <dbReference type="SAM" id="Phobius"/>
    </source>
</evidence>
<feature type="domain" description="LTD" evidence="4">
    <location>
        <begin position="168"/>
        <end position="280"/>
    </location>
</feature>
<gene>
    <name evidence="5" type="ORF">DWB68_06845</name>
</gene>
<feature type="region of interest" description="Disordered" evidence="1">
    <location>
        <begin position="644"/>
        <end position="728"/>
    </location>
</feature>
<organism evidence="5 6">
    <name type="scientific">Galactobacter valiniphilus</name>
    <dbReference type="NCBI Taxonomy" id="2676122"/>
    <lineage>
        <taxon>Bacteria</taxon>
        <taxon>Bacillati</taxon>
        <taxon>Actinomycetota</taxon>
        <taxon>Actinomycetes</taxon>
        <taxon>Micrococcales</taxon>
        <taxon>Micrococcaceae</taxon>
        <taxon>Galactobacter</taxon>
    </lineage>
</organism>
<keyword evidence="2" id="KW-0812">Transmembrane</keyword>
<evidence type="ECO:0000313" key="5">
    <source>
        <dbReference type="EMBL" id="RII42462.1"/>
    </source>
</evidence>
<evidence type="ECO:0000259" key="4">
    <source>
        <dbReference type="PROSITE" id="PS51841"/>
    </source>
</evidence>
<keyword evidence="2" id="KW-1133">Transmembrane helix</keyword>
<dbReference type="AlphaFoldDB" id="A0A399JED8"/>
<accession>A0A399JED8</accession>
<dbReference type="InterPro" id="IPR001322">
    <property type="entry name" value="Lamin_tail_dom"/>
</dbReference>
<dbReference type="PROSITE" id="PS51841">
    <property type="entry name" value="LTD"/>
    <property type="match status" value="2"/>
</dbReference>
<evidence type="ECO:0000256" key="3">
    <source>
        <dbReference type="SAM" id="SignalP"/>
    </source>
</evidence>
<reference evidence="5 6" key="1">
    <citation type="submission" date="2018-07" db="EMBL/GenBank/DDBJ databases">
        <title>Arthrobacter sp. nov., isolated from raw cow's milk with high bacterial count.</title>
        <authorList>
            <person name="Hahne J."/>
            <person name="Isele D."/>
            <person name="Lipski A."/>
        </authorList>
    </citation>
    <scope>NUCLEOTIDE SEQUENCE [LARGE SCALE GENOMIC DNA]</scope>
    <source>
        <strain evidence="5 6">JZ R-35</strain>
    </source>
</reference>
<feature type="transmembrane region" description="Helical" evidence="2">
    <location>
        <begin position="741"/>
        <end position="760"/>
    </location>
</feature>
<dbReference type="InterPro" id="IPR027372">
    <property type="entry name" value="Phytase-like_dom"/>
</dbReference>
<keyword evidence="3" id="KW-0732">Signal</keyword>
<dbReference type="Pfam" id="PF13449">
    <property type="entry name" value="Phytase-like"/>
    <property type="match status" value="1"/>
</dbReference>
<dbReference type="Gene3D" id="2.60.40.1260">
    <property type="entry name" value="Lamin Tail domain"/>
    <property type="match status" value="1"/>
</dbReference>
<dbReference type="SUPFAM" id="SSF74853">
    <property type="entry name" value="Lamin A/C globular tail domain"/>
    <property type="match status" value="2"/>
</dbReference>
<proteinExistence type="predicted"/>
<evidence type="ECO:0000313" key="6">
    <source>
        <dbReference type="Proteomes" id="UP000265419"/>
    </source>
</evidence>
<keyword evidence="2" id="KW-0472">Membrane</keyword>
<comment type="caution">
    <text evidence="5">The sequence shown here is derived from an EMBL/GenBank/DDBJ whole genome shotgun (WGS) entry which is preliminary data.</text>
</comment>